<protein>
    <submittedName>
        <fullName evidence="1">6-hydroxycyclohex-1-ene-1-carbonyl-CoA dehydrogenase</fullName>
    </submittedName>
</protein>
<name>A0A931GBS7_9BACT</name>
<dbReference type="Proteomes" id="UP000706172">
    <property type="component" value="Unassembled WGS sequence"/>
</dbReference>
<feature type="non-terminal residue" evidence="1">
    <location>
        <position position="1"/>
    </location>
</feature>
<evidence type="ECO:0000313" key="1">
    <source>
        <dbReference type="EMBL" id="MBG0779659.1"/>
    </source>
</evidence>
<gene>
    <name evidence="1" type="ORF">H0S81_07010</name>
</gene>
<evidence type="ECO:0000313" key="2">
    <source>
        <dbReference type="Proteomes" id="UP000706172"/>
    </source>
</evidence>
<dbReference type="EMBL" id="JACCQK010000396">
    <property type="protein sequence ID" value="MBG0779659.1"/>
    <property type="molecule type" value="Genomic_DNA"/>
</dbReference>
<reference evidence="1" key="1">
    <citation type="submission" date="2020-07" db="EMBL/GenBank/DDBJ databases">
        <title>Severe corrosion of carbon steel in oil field produced water can be linked to methanogenic archaea containing a special type of NiFe hydrogenase.</title>
        <authorList>
            <person name="Lahme S."/>
            <person name="Mand J."/>
            <person name="Longwell J."/>
            <person name="Smith R."/>
            <person name="Enning D."/>
        </authorList>
    </citation>
    <scope>NUCLEOTIDE SEQUENCE</scope>
    <source>
        <strain evidence="1">MIC098Bin6</strain>
    </source>
</reference>
<comment type="caution">
    <text evidence="1">The sequence shown here is derived from an EMBL/GenBank/DDBJ whole genome shotgun (WGS) entry which is preliminary data.</text>
</comment>
<dbReference type="AlphaFoldDB" id="A0A931GBS7"/>
<organism evidence="1 2">
    <name type="scientific">Desulfotignum balticum</name>
    <dbReference type="NCBI Taxonomy" id="115781"/>
    <lineage>
        <taxon>Bacteria</taxon>
        <taxon>Pseudomonadati</taxon>
        <taxon>Thermodesulfobacteriota</taxon>
        <taxon>Desulfobacteria</taxon>
        <taxon>Desulfobacterales</taxon>
        <taxon>Desulfobacteraceae</taxon>
        <taxon>Desulfotignum</taxon>
    </lineage>
</organism>
<accession>A0A931GBS7</accession>
<sequence>MAFDAELIGTWGCLPEYYPSVLSMVTSGKINFEEFVQTRPMSTIAESFEEAHKKSPDQRIVLVPDF</sequence>
<proteinExistence type="predicted"/>